<reference evidence="12" key="1">
    <citation type="journal article" date="2019" name="Int. J. Syst. Evol. Microbiol.">
        <title>The Global Catalogue of Microorganisms (GCM) 10K type strain sequencing project: providing services to taxonomists for standard genome sequencing and annotation.</title>
        <authorList>
            <consortium name="The Broad Institute Genomics Platform"/>
            <consortium name="The Broad Institute Genome Sequencing Center for Infectious Disease"/>
            <person name="Wu L."/>
            <person name="Ma J."/>
        </authorList>
    </citation>
    <scope>NUCLEOTIDE SEQUENCE [LARGE SCALE GENOMIC DNA]</scope>
    <source>
        <strain evidence="12">CGMCC 1.8860</strain>
    </source>
</reference>
<evidence type="ECO:0000313" key="12">
    <source>
        <dbReference type="Proteomes" id="UP000621859"/>
    </source>
</evidence>
<dbReference type="InterPro" id="IPR013656">
    <property type="entry name" value="PAS_4"/>
</dbReference>
<evidence type="ECO:0000259" key="8">
    <source>
        <dbReference type="PROSITE" id="PS50839"/>
    </source>
</evidence>
<evidence type="ECO:0000256" key="3">
    <source>
        <dbReference type="ARBA" id="ARBA00022989"/>
    </source>
</evidence>
<keyword evidence="4 5" id="KW-0472">Membrane</keyword>
<feature type="domain" description="PAC" evidence="7">
    <location>
        <begin position="459"/>
        <end position="513"/>
    </location>
</feature>
<sequence length="1062" mass="116967">MFRSRGLFAFPYAALFALLAGLSATALLFLAVGQLEYDRVSLDFRQQANERVFAVRDGLDDMSQVLVVLNQLFVTVDTPVTREQFHVFTQPLLARYPYVQAFNFHRIILDSERASYEAQMRKTWPGFTITNLKNGKVLPSPHRPIYTVVDYLEPLAGNEAALGLDVTGNLAERDALANALATGKPASTGLLQLAQGRPGTMSRLGFVMLMPVYARNAPPGTPSIGDTAAVFRTEGLFKTLLDSAGEYDPKSHVNLSIYAGHKVDEHNLAFRSGGPPPAVAPQIWLPAWLTPNNTEISASTFTVAGQSWHVVVYAPMPFFVNHVGSMMTLLGGVLLSLLAAAWLWRQSMQAVEIRRLVEKRTAALKHANAELVADITERMRVERLLADREREFRALAENSPDAVCRYGRGGEILYMNSHLHQILGKTTDDPNERIPPERFPGNSQKTFVKTLRKVIAMGTDDEVELVIQPPNETARTYHILLVAERDADGTVRGALTIGRDITEFKRVQAQLIAHEQDFRTLAENSPDLIVRYDHDTRRLYANQAFADATGQLLSDVVNKPVTEGSVLRNPGAFNIALGNVLDTGLADVIDVEFGQPLKTWQMRLNPEFDPLGNVVSVLAVGRDITELLAYRQKIHSLAFYDVLTGLPNRALFNDRIAQALVTAQRNGEKVGVMMLDLDRFKTINDTLGHSAGDDLLCETALRLKSCVRASDTVARLGGDEFILVLPGIREETRLNSLASHILGRLAAPMMLDGRELVVTGSVGIAVYPQDGVLAETLVKNADGALYDAKSKGRNNFQFYSKEISQRDHERLGLEADLRRSMARGELMVYYQPKFDFGSGEVIGAEALLRWHHPERGWVAPDSFIGIAEDTGLIIEIGEYVLLDACKVAVDWNRTHKRDLHVAVNISPRQVQQSDIGATVRKALLATGCAPRWLELEMTESLLLKDHAATRSTLETIYAMGVNIAVDDFGTGYSALSYLTHFPITTLKIDSSFIKDVINKPSSAVLVQSIIAMAHGMGMRVVAEGVETAEQAGWLKAIGCDMGQGYHWGKAVPATDFMLSATG</sequence>
<dbReference type="EMBL" id="BMLY01000001">
    <property type="protein sequence ID" value="GGP25269.1"/>
    <property type="molecule type" value="Genomic_DNA"/>
</dbReference>
<accession>A0ABQ2PJ25</accession>
<evidence type="ECO:0000256" key="4">
    <source>
        <dbReference type="ARBA" id="ARBA00023136"/>
    </source>
</evidence>
<dbReference type="InterPro" id="IPR001633">
    <property type="entry name" value="EAL_dom"/>
</dbReference>
<dbReference type="InterPro" id="IPR043128">
    <property type="entry name" value="Rev_trsase/Diguanyl_cyclase"/>
</dbReference>
<dbReference type="Pfam" id="PF08448">
    <property type="entry name" value="PAS_4"/>
    <property type="match status" value="2"/>
</dbReference>
<gene>
    <name evidence="11" type="ORF">GCM10010971_10880</name>
</gene>
<protein>
    <recommendedName>
        <fullName evidence="13">PAS domain S-box-containing protein/diguanylate cyclase (GGDEF) domain-containing protein</fullName>
    </recommendedName>
</protein>
<dbReference type="SMART" id="SM00091">
    <property type="entry name" value="PAS"/>
    <property type="match status" value="2"/>
</dbReference>
<dbReference type="SUPFAM" id="SSF55073">
    <property type="entry name" value="Nucleotide cyclase"/>
    <property type="match status" value="1"/>
</dbReference>
<dbReference type="Pfam" id="PF00990">
    <property type="entry name" value="GGDEF"/>
    <property type="match status" value="1"/>
</dbReference>
<evidence type="ECO:0000259" key="6">
    <source>
        <dbReference type="PROSITE" id="PS50112"/>
    </source>
</evidence>
<dbReference type="InterPro" id="IPR035965">
    <property type="entry name" value="PAS-like_dom_sf"/>
</dbReference>
<dbReference type="Pfam" id="PF00563">
    <property type="entry name" value="EAL"/>
    <property type="match status" value="1"/>
</dbReference>
<dbReference type="InterPro" id="IPR000160">
    <property type="entry name" value="GGDEF_dom"/>
</dbReference>
<dbReference type="Gene3D" id="3.30.450.350">
    <property type="entry name" value="CHASE domain"/>
    <property type="match status" value="1"/>
</dbReference>
<dbReference type="InterPro" id="IPR042240">
    <property type="entry name" value="CHASE_sf"/>
</dbReference>
<dbReference type="SMART" id="SM00052">
    <property type="entry name" value="EAL"/>
    <property type="match status" value="1"/>
</dbReference>
<comment type="subcellular location">
    <subcellularLocation>
        <location evidence="1">Membrane</location>
    </subcellularLocation>
</comment>
<feature type="domain" description="PAS" evidence="6">
    <location>
        <begin position="514"/>
        <end position="559"/>
    </location>
</feature>
<name>A0ABQ2PJ25_9NEIS</name>
<evidence type="ECO:0000256" key="5">
    <source>
        <dbReference type="SAM" id="Phobius"/>
    </source>
</evidence>
<organism evidence="11 12">
    <name type="scientific">Silvimonas amylolytica</name>
    <dbReference type="NCBI Taxonomy" id="449663"/>
    <lineage>
        <taxon>Bacteria</taxon>
        <taxon>Pseudomonadati</taxon>
        <taxon>Pseudomonadota</taxon>
        <taxon>Betaproteobacteria</taxon>
        <taxon>Neisseriales</taxon>
        <taxon>Chitinibacteraceae</taxon>
        <taxon>Silvimonas</taxon>
    </lineage>
</organism>
<feature type="domain" description="PAS" evidence="6">
    <location>
        <begin position="388"/>
        <end position="429"/>
    </location>
</feature>
<feature type="transmembrane region" description="Helical" evidence="5">
    <location>
        <begin position="323"/>
        <end position="344"/>
    </location>
</feature>
<dbReference type="InterPro" id="IPR006189">
    <property type="entry name" value="CHASE_dom"/>
</dbReference>
<dbReference type="InterPro" id="IPR029787">
    <property type="entry name" value="Nucleotide_cyclase"/>
</dbReference>
<dbReference type="InterPro" id="IPR035919">
    <property type="entry name" value="EAL_sf"/>
</dbReference>
<evidence type="ECO:0000259" key="9">
    <source>
        <dbReference type="PROSITE" id="PS50883"/>
    </source>
</evidence>
<dbReference type="PROSITE" id="PS50113">
    <property type="entry name" value="PAC"/>
    <property type="match status" value="1"/>
</dbReference>
<dbReference type="Gene3D" id="3.20.20.450">
    <property type="entry name" value="EAL domain"/>
    <property type="match status" value="1"/>
</dbReference>
<feature type="domain" description="GGDEF" evidence="10">
    <location>
        <begin position="668"/>
        <end position="801"/>
    </location>
</feature>
<dbReference type="Gene3D" id="3.30.450.20">
    <property type="entry name" value="PAS domain"/>
    <property type="match status" value="2"/>
</dbReference>
<keyword evidence="12" id="KW-1185">Reference proteome</keyword>
<dbReference type="NCBIfam" id="TIGR00254">
    <property type="entry name" value="GGDEF"/>
    <property type="match status" value="1"/>
</dbReference>
<evidence type="ECO:0000256" key="2">
    <source>
        <dbReference type="ARBA" id="ARBA00022692"/>
    </source>
</evidence>
<evidence type="ECO:0000256" key="1">
    <source>
        <dbReference type="ARBA" id="ARBA00004370"/>
    </source>
</evidence>
<dbReference type="SUPFAM" id="SSF55785">
    <property type="entry name" value="PYP-like sensor domain (PAS domain)"/>
    <property type="match status" value="2"/>
</dbReference>
<dbReference type="RefSeq" id="WP_188689913.1">
    <property type="nucleotide sequence ID" value="NZ_BMLY01000001.1"/>
</dbReference>
<proteinExistence type="predicted"/>
<dbReference type="InterPro" id="IPR000700">
    <property type="entry name" value="PAS-assoc_C"/>
</dbReference>
<dbReference type="PANTHER" id="PTHR44757">
    <property type="entry name" value="DIGUANYLATE CYCLASE DGCP"/>
    <property type="match status" value="1"/>
</dbReference>
<evidence type="ECO:0000259" key="7">
    <source>
        <dbReference type="PROSITE" id="PS50113"/>
    </source>
</evidence>
<keyword evidence="2 5" id="KW-0812">Transmembrane</keyword>
<comment type="caution">
    <text evidence="11">The sequence shown here is derived from an EMBL/GenBank/DDBJ whole genome shotgun (WGS) entry which is preliminary data.</text>
</comment>
<dbReference type="PANTHER" id="PTHR44757:SF2">
    <property type="entry name" value="BIOFILM ARCHITECTURE MAINTENANCE PROTEIN MBAA"/>
    <property type="match status" value="1"/>
</dbReference>
<evidence type="ECO:0000259" key="10">
    <source>
        <dbReference type="PROSITE" id="PS50887"/>
    </source>
</evidence>
<dbReference type="Pfam" id="PF03924">
    <property type="entry name" value="CHASE"/>
    <property type="match status" value="1"/>
</dbReference>
<dbReference type="SMART" id="SM01079">
    <property type="entry name" value="CHASE"/>
    <property type="match status" value="1"/>
</dbReference>
<dbReference type="NCBIfam" id="TIGR00229">
    <property type="entry name" value="sensory_box"/>
    <property type="match status" value="2"/>
</dbReference>
<dbReference type="Proteomes" id="UP000621859">
    <property type="component" value="Unassembled WGS sequence"/>
</dbReference>
<dbReference type="CDD" id="cd01949">
    <property type="entry name" value="GGDEF"/>
    <property type="match status" value="1"/>
</dbReference>
<dbReference type="CDD" id="cd01948">
    <property type="entry name" value="EAL"/>
    <property type="match status" value="1"/>
</dbReference>
<feature type="domain" description="EAL" evidence="9">
    <location>
        <begin position="810"/>
        <end position="1062"/>
    </location>
</feature>
<dbReference type="InterPro" id="IPR052155">
    <property type="entry name" value="Biofilm_reg_signaling"/>
</dbReference>
<dbReference type="SUPFAM" id="SSF141868">
    <property type="entry name" value="EAL domain-like"/>
    <property type="match status" value="1"/>
</dbReference>
<dbReference type="PROSITE" id="PS50839">
    <property type="entry name" value="CHASE"/>
    <property type="match status" value="1"/>
</dbReference>
<keyword evidence="3 5" id="KW-1133">Transmembrane helix</keyword>
<dbReference type="PROSITE" id="PS50112">
    <property type="entry name" value="PAS"/>
    <property type="match status" value="2"/>
</dbReference>
<feature type="domain" description="CHASE" evidence="8">
    <location>
        <begin position="76"/>
        <end position="258"/>
    </location>
</feature>
<evidence type="ECO:0000313" key="11">
    <source>
        <dbReference type="EMBL" id="GGP25269.1"/>
    </source>
</evidence>
<dbReference type="CDD" id="cd00130">
    <property type="entry name" value="PAS"/>
    <property type="match status" value="2"/>
</dbReference>
<dbReference type="PROSITE" id="PS50883">
    <property type="entry name" value="EAL"/>
    <property type="match status" value="1"/>
</dbReference>
<evidence type="ECO:0008006" key="13">
    <source>
        <dbReference type="Google" id="ProtNLM"/>
    </source>
</evidence>
<dbReference type="Gene3D" id="3.30.70.270">
    <property type="match status" value="1"/>
</dbReference>
<dbReference type="InterPro" id="IPR000014">
    <property type="entry name" value="PAS"/>
</dbReference>
<dbReference type="SMART" id="SM00267">
    <property type="entry name" value="GGDEF"/>
    <property type="match status" value="1"/>
</dbReference>
<dbReference type="PROSITE" id="PS50887">
    <property type="entry name" value="GGDEF"/>
    <property type="match status" value="1"/>
</dbReference>